<dbReference type="Proteomes" id="UP001595593">
    <property type="component" value="Unassembled WGS sequence"/>
</dbReference>
<sequence>MNPTTQPAGAGIVQPSRRGLLVGMLPLLTLAACAGGDSQPALRPPPTYDYLTPIRLNVLEAEVLEPPTGLSFRVDPPAPISPLAQALRMGRERLVASGTAGRARFMVDNATLTQEVAQPGGLFSQRTGRLTCIIRVRVEVLDQEGRRVGFAEAEARRTATVVDEGEATRANAADAIVRQTMDDLNVEFEFQLRRNLRDWILTGAPSAPLPTPVQQETLSPAS</sequence>
<dbReference type="EMBL" id="JBHRTN010000004">
    <property type="protein sequence ID" value="MFC3123991.1"/>
    <property type="molecule type" value="Genomic_DNA"/>
</dbReference>
<gene>
    <name evidence="2" type="ORF">ACFOD4_02865</name>
</gene>
<dbReference type="RefSeq" id="WP_379593568.1">
    <property type="nucleotide sequence ID" value="NZ_JBHRTN010000004.1"/>
</dbReference>
<proteinExistence type="predicted"/>
<accession>A0ABV7FX64</accession>
<evidence type="ECO:0008006" key="4">
    <source>
        <dbReference type="Google" id="ProtNLM"/>
    </source>
</evidence>
<keyword evidence="3" id="KW-1185">Reference proteome</keyword>
<organism evidence="2 3">
    <name type="scientific">Teichococcus globiformis</name>
    <dbReference type="NCBI Taxonomy" id="2307229"/>
    <lineage>
        <taxon>Bacteria</taxon>
        <taxon>Pseudomonadati</taxon>
        <taxon>Pseudomonadota</taxon>
        <taxon>Alphaproteobacteria</taxon>
        <taxon>Acetobacterales</taxon>
        <taxon>Roseomonadaceae</taxon>
        <taxon>Roseomonas</taxon>
    </lineage>
</organism>
<reference evidence="3" key="1">
    <citation type="journal article" date="2019" name="Int. J. Syst. Evol. Microbiol.">
        <title>The Global Catalogue of Microorganisms (GCM) 10K type strain sequencing project: providing services to taxonomists for standard genome sequencing and annotation.</title>
        <authorList>
            <consortium name="The Broad Institute Genomics Platform"/>
            <consortium name="The Broad Institute Genome Sequencing Center for Infectious Disease"/>
            <person name="Wu L."/>
            <person name="Ma J."/>
        </authorList>
    </citation>
    <scope>NUCLEOTIDE SEQUENCE [LARGE SCALE GENOMIC DNA]</scope>
    <source>
        <strain evidence="3">KCTC 52094</strain>
    </source>
</reference>
<comment type="caution">
    <text evidence="2">The sequence shown here is derived from an EMBL/GenBank/DDBJ whole genome shotgun (WGS) entry which is preliminary data.</text>
</comment>
<protein>
    <recommendedName>
        <fullName evidence="4">Lipoprotein</fullName>
    </recommendedName>
</protein>
<feature type="compositionally biased region" description="Polar residues" evidence="1">
    <location>
        <begin position="212"/>
        <end position="222"/>
    </location>
</feature>
<evidence type="ECO:0000313" key="2">
    <source>
        <dbReference type="EMBL" id="MFC3123991.1"/>
    </source>
</evidence>
<feature type="region of interest" description="Disordered" evidence="1">
    <location>
        <begin position="203"/>
        <end position="222"/>
    </location>
</feature>
<name>A0ABV7FX64_9PROT</name>
<evidence type="ECO:0000313" key="3">
    <source>
        <dbReference type="Proteomes" id="UP001595593"/>
    </source>
</evidence>
<evidence type="ECO:0000256" key="1">
    <source>
        <dbReference type="SAM" id="MobiDB-lite"/>
    </source>
</evidence>